<accession>A0A6C0C1S3</accession>
<sequence length="155" mass="17026">MGFAFTILDLSARCSIWISCSVFSELASSAMASEAFLQNERAACSSLKSVLTAPHRAVRYFPRGDDALGIVDAEVQRRLQEIDAASDLEQNAAIQATLRFVGVALQWLDDACISELLNNCSDGEVGRISEEWLCIETELQQDTERSCKKSARNTS</sequence>
<dbReference type="AlphaFoldDB" id="A0A6C0C1S3"/>
<reference evidence="1" key="1">
    <citation type="journal article" date="2020" name="Nature">
        <title>Giant virus diversity and host interactions through global metagenomics.</title>
        <authorList>
            <person name="Schulz F."/>
            <person name="Roux S."/>
            <person name="Paez-Espino D."/>
            <person name="Jungbluth S."/>
            <person name="Walsh D.A."/>
            <person name="Denef V.J."/>
            <person name="McMahon K.D."/>
            <person name="Konstantinidis K.T."/>
            <person name="Eloe-Fadrosh E.A."/>
            <person name="Kyrpides N.C."/>
            <person name="Woyke T."/>
        </authorList>
    </citation>
    <scope>NUCLEOTIDE SEQUENCE</scope>
    <source>
        <strain evidence="1">GVMAG-M-3300020182-33</strain>
    </source>
</reference>
<dbReference type="EMBL" id="MN739302">
    <property type="protein sequence ID" value="QHS97719.1"/>
    <property type="molecule type" value="Genomic_DNA"/>
</dbReference>
<organism evidence="1">
    <name type="scientific">viral metagenome</name>
    <dbReference type="NCBI Taxonomy" id="1070528"/>
    <lineage>
        <taxon>unclassified sequences</taxon>
        <taxon>metagenomes</taxon>
        <taxon>organismal metagenomes</taxon>
    </lineage>
</organism>
<proteinExistence type="predicted"/>
<protein>
    <submittedName>
        <fullName evidence="1">Uncharacterized protein</fullName>
    </submittedName>
</protein>
<name>A0A6C0C1S3_9ZZZZ</name>
<evidence type="ECO:0000313" key="1">
    <source>
        <dbReference type="EMBL" id="QHS97719.1"/>
    </source>
</evidence>